<feature type="domain" description="Iron-binding zinc finger CDGSH type" evidence="5">
    <location>
        <begin position="53"/>
        <end position="90"/>
    </location>
</feature>
<proteinExistence type="predicted"/>
<accession>A0ABY4E8V1</accession>
<sequence>MSQHPIFVIQQGSSAAPDTIYIQVTANGPYKVYGKPPLQQVFIEKNAAGQSGRYAAGKTFTSKPTMYLCRCGHSKNAPFCDGSHAKVEVDLAERASFEPLLNGSMEIDGPKQILTDNEHYCGFSRFCDNGKRVWNEVQLAGKEHEQLTEFMVHNCVAGRLLLWDKDSMQPIETPLDAEIWAVEDPGMGCSGPLMVRGGIRVESGDGTSYEIRNRQALCRCGMSSNKPFCDGSHASVKYQDGIE</sequence>
<dbReference type="PIRSF" id="PIRSF009180">
    <property type="entry name" value="UCP009180"/>
    <property type="match status" value="1"/>
</dbReference>
<organism evidence="6 7">
    <name type="scientific">Vitreoscilla massiliensis</name>
    <dbReference type="NCBI Taxonomy" id="1689272"/>
    <lineage>
        <taxon>Bacteria</taxon>
        <taxon>Pseudomonadati</taxon>
        <taxon>Pseudomonadota</taxon>
        <taxon>Betaproteobacteria</taxon>
        <taxon>Neisseriales</taxon>
        <taxon>Neisseriaceae</taxon>
        <taxon>Vitreoscilla</taxon>
    </lineage>
</organism>
<evidence type="ECO:0000256" key="4">
    <source>
        <dbReference type="ARBA" id="ARBA00023014"/>
    </source>
</evidence>
<keyword evidence="2" id="KW-0479">Metal-binding</keyword>
<dbReference type="RefSeq" id="WP_058356242.1">
    <property type="nucleotide sequence ID" value="NZ_CABKVG010000008.1"/>
</dbReference>
<dbReference type="InterPro" id="IPR018967">
    <property type="entry name" value="FeS-contain_CDGSH-typ"/>
</dbReference>
<keyword evidence="1" id="KW-0001">2Fe-2S</keyword>
<evidence type="ECO:0000259" key="5">
    <source>
        <dbReference type="SMART" id="SM00704"/>
    </source>
</evidence>
<evidence type="ECO:0000256" key="2">
    <source>
        <dbReference type="ARBA" id="ARBA00022723"/>
    </source>
</evidence>
<evidence type="ECO:0000256" key="1">
    <source>
        <dbReference type="ARBA" id="ARBA00022714"/>
    </source>
</evidence>
<dbReference type="SMART" id="SM00704">
    <property type="entry name" value="ZnF_CDGSH"/>
    <property type="match status" value="2"/>
</dbReference>
<protein>
    <submittedName>
        <fullName evidence="6">CDGSH iron-sulfur domain-containing protein</fullName>
    </submittedName>
</protein>
<dbReference type="InterPro" id="IPR016548">
    <property type="entry name" value="UCP009180"/>
</dbReference>
<gene>
    <name evidence="6" type="ORF">LVJ82_02345</name>
</gene>
<dbReference type="Proteomes" id="UP000832011">
    <property type="component" value="Chromosome"/>
</dbReference>
<dbReference type="EMBL" id="CP091511">
    <property type="protein sequence ID" value="UOO89847.1"/>
    <property type="molecule type" value="Genomic_DNA"/>
</dbReference>
<name>A0ABY4E8V1_9NEIS</name>
<dbReference type="PANTHER" id="PTHR46491:SF3">
    <property type="entry name" value="CDGSH IRON-SULFUR DOMAIN-CONTAINING PROTEIN 3, MITOCHONDRIAL"/>
    <property type="match status" value="1"/>
</dbReference>
<dbReference type="InterPro" id="IPR042216">
    <property type="entry name" value="MitoNEET_CISD"/>
</dbReference>
<dbReference type="Gene3D" id="3.40.5.90">
    <property type="entry name" value="CDGSH iron-sulfur domain, mitoNEET-type"/>
    <property type="match status" value="2"/>
</dbReference>
<keyword evidence="3" id="KW-0408">Iron</keyword>
<dbReference type="InterPro" id="IPR052950">
    <property type="entry name" value="CISD"/>
</dbReference>
<evidence type="ECO:0000256" key="3">
    <source>
        <dbReference type="ARBA" id="ARBA00023004"/>
    </source>
</evidence>
<evidence type="ECO:0000313" key="6">
    <source>
        <dbReference type="EMBL" id="UOO89847.1"/>
    </source>
</evidence>
<evidence type="ECO:0000313" key="7">
    <source>
        <dbReference type="Proteomes" id="UP000832011"/>
    </source>
</evidence>
<keyword evidence="4" id="KW-0411">Iron-sulfur</keyword>
<feature type="domain" description="Iron-binding zinc finger CDGSH type" evidence="5">
    <location>
        <begin position="202"/>
        <end position="239"/>
    </location>
</feature>
<reference evidence="6 7" key="1">
    <citation type="journal article" date="2022" name="Res Sq">
        <title>Evolution of multicellular longitudinally dividing oral cavity symbionts (Neisseriaceae).</title>
        <authorList>
            <person name="Nyongesa S."/>
            <person name="Weber P."/>
            <person name="Bernet E."/>
            <person name="Pullido F."/>
            <person name="Nieckarz M."/>
            <person name="Delaby M."/>
            <person name="Nieves C."/>
            <person name="Viehboeck T."/>
            <person name="Krause N."/>
            <person name="Rivera-Millot A."/>
            <person name="Nakamura A."/>
            <person name="Vischer N."/>
            <person name="VanNieuwenhze M."/>
            <person name="Brun Y."/>
            <person name="Cava F."/>
            <person name="Bulgheresi S."/>
            <person name="Veyrier F."/>
        </authorList>
    </citation>
    <scope>NUCLEOTIDE SEQUENCE [LARGE SCALE GENOMIC DNA]</scope>
    <source>
        <strain evidence="6 7">SN4</strain>
    </source>
</reference>
<keyword evidence="7" id="KW-1185">Reference proteome</keyword>
<dbReference type="Pfam" id="PF09360">
    <property type="entry name" value="zf-CDGSH"/>
    <property type="match status" value="2"/>
</dbReference>
<dbReference type="PANTHER" id="PTHR46491">
    <property type="entry name" value="CDGSH IRON SULFUR DOMAIN PROTEIN HOMOLOG"/>
    <property type="match status" value="1"/>
</dbReference>